<feature type="compositionally biased region" description="Polar residues" evidence="4">
    <location>
        <begin position="1225"/>
        <end position="1238"/>
    </location>
</feature>
<dbReference type="InterPro" id="IPR023213">
    <property type="entry name" value="CAT-like_dom_sf"/>
</dbReference>
<dbReference type="Gene3D" id="3.30.300.30">
    <property type="match status" value="2"/>
</dbReference>
<feature type="domain" description="Carrier" evidence="5">
    <location>
        <begin position="1454"/>
        <end position="1528"/>
    </location>
</feature>
<dbReference type="InterPro" id="IPR009081">
    <property type="entry name" value="PP-bd_ACP"/>
</dbReference>
<dbReference type="Pfam" id="PF00668">
    <property type="entry name" value="Condensation"/>
    <property type="match status" value="2"/>
</dbReference>
<dbReference type="InterPro" id="IPR000873">
    <property type="entry name" value="AMP-dep_synth/lig_dom"/>
</dbReference>
<reference evidence="6 7" key="1">
    <citation type="submission" date="2021-12" db="EMBL/GenBank/DDBJ databases">
        <title>Discovery of the Pendulisporaceae a myxobacterial family with distinct sporulation behavior and unique specialized metabolism.</title>
        <authorList>
            <person name="Garcia R."/>
            <person name="Popoff A."/>
            <person name="Bader C.D."/>
            <person name="Loehr J."/>
            <person name="Walesch S."/>
            <person name="Walt C."/>
            <person name="Boldt J."/>
            <person name="Bunk B."/>
            <person name="Haeckl F.J.F.P.J."/>
            <person name="Gunesch A.P."/>
            <person name="Birkelbach J."/>
            <person name="Nuebel U."/>
            <person name="Pietschmann T."/>
            <person name="Bach T."/>
            <person name="Mueller R."/>
        </authorList>
    </citation>
    <scope>NUCLEOTIDE SEQUENCE [LARGE SCALE GENOMIC DNA]</scope>
    <source>
        <strain evidence="6 7">MSr11954</strain>
    </source>
</reference>
<dbReference type="InterPro" id="IPR041698">
    <property type="entry name" value="Methyltransf_25"/>
</dbReference>
<name>A0ABZ2MAR1_9BACT</name>
<protein>
    <submittedName>
        <fullName evidence="6">Amino acid adenylation domain-containing protein</fullName>
    </submittedName>
</protein>
<evidence type="ECO:0000259" key="5">
    <source>
        <dbReference type="PROSITE" id="PS50075"/>
    </source>
</evidence>
<dbReference type="CDD" id="cd02440">
    <property type="entry name" value="AdoMet_MTases"/>
    <property type="match status" value="1"/>
</dbReference>
<evidence type="ECO:0000256" key="1">
    <source>
        <dbReference type="ARBA" id="ARBA00001957"/>
    </source>
</evidence>
<dbReference type="Gene3D" id="3.30.559.10">
    <property type="entry name" value="Chloramphenicol acetyltransferase-like domain"/>
    <property type="match status" value="2"/>
</dbReference>
<dbReference type="Pfam" id="PF13649">
    <property type="entry name" value="Methyltransf_25"/>
    <property type="match status" value="1"/>
</dbReference>
<dbReference type="Gene3D" id="3.40.50.980">
    <property type="match status" value="2"/>
</dbReference>
<comment type="cofactor">
    <cofactor evidence="1">
        <name>pantetheine 4'-phosphate</name>
        <dbReference type="ChEBI" id="CHEBI:47942"/>
    </cofactor>
</comment>
<dbReference type="SUPFAM" id="SSF56801">
    <property type="entry name" value="Acetyl-CoA synthetase-like"/>
    <property type="match status" value="1"/>
</dbReference>
<dbReference type="PANTHER" id="PTHR45527">
    <property type="entry name" value="NONRIBOSOMAL PEPTIDE SYNTHETASE"/>
    <property type="match status" value="1"/>
</dbReference>
<dbReference type="InterPro" id="IPR006162">
    <property type="entry name" value="Ppantetheine_attach_site"/>
</dbReference>
<sequence>MSDHDSTARRLDGMSATKRALLQRWKRGGMEPSSSAIPRVGPKVTGAPYEAPASSTQQRSWYLDQLVPGSRTNNASFAFRIVGPLHRAALGRALTELVRRQESLRTTFPSAEGRTKQVIGAPFVPSFPLEDLTDLPPNARQTELERLARAEATQLLSLERGPLFAARLVRLAENEHVLLLTIHHIIFDGWSYVLLNREVIALYTAYAEGKPSPLPELALQYGDYAAWEQKRIADGAYRASLDFWKKELAGAATLSLPTDRPRPAVQTFRGARMEMLLPQALADAVRDACQREDVTPYMFFLGAFTTLLSRYSGQDDVVVGSPIANRPGVETESIIGFFANTIALRTDLSGDPSFRELLGRIRPRTLAAFQHQNLPFELLVAELAPERDLSRNPIFQVMMVLQNQNFELPPLPGLEASVEDVHSRTAQFDIWLQWRRLGETWTATFEHRTDLFDDATIARLWRHLLKIIESATSNPALRLSEIPLLDDEERHQLLVAFNDTAKDYGREHLLHAHIERQAQETPDRAAVFFEGETLSYRALDERANRLANLLVAAGVAPDTLVGVHAERSANLVVALLAVLKSGGAYVPLDPSYPEERIEHMIRDTRMPVLLTDRALPTGCSTRLGDAAPRTVSLNDWTELSRYPDERPAVAMSPEHLAYVIYTSGSTGLPKGAMNSHRGICNRLLWMQDAYGLTQDDRVLQKTPFSFDVSVWEFFWPLMTGAGLVVARPEGHKDPSYLIETITRQKITTIHFVPSMLQAVLEHPLLSDCTSLARVVCSGEALPAAFRDRFFARLPGTELHNLYGPTEAAVDVTFWPCRTDPESPTVPIGRPIANTQIYILDEHRQPAPIGIPGEIYIGGTNVGRGYLNRPELDLERFVPDPFGAVAGAKMYRTGDRARYRSDGVIEYLGRLDEQVKVRGFRIELGEIESALRRQPNVKDAVVTAIEDAGRKRLVAYVVPAAGAVTSGVRLEHLQTWETVYDDTYSPPDADRSSRLEDDFSGWNSSYTGRQLPEEAMHEWVDTTVARIQSLAPSRVLELGCGTGLFLLRLAPGCEVYHATDISKVAVETLRREVRARGLAHVELTQAEASELEGAPGSYDVVVLNSVVQYFSSIEYLVAVLERAWRVLRPGGAIFLGDVRSLPLLELFHTSVELAKAPATRSSAQLRRRIRHAMAHENELVLHPAFWRTVERHVPGLVCERILSKRGRHHTELNQFRYDVVLRREPTASTRGPRRTSSATLDEREGSMLARGEPNVEDIRYGLEAERPPRLQLQRVADARLTRDVRALELLATAEETTTAGDLRKMLDEGDAGAALDPEFLFALGDDLGYEVDLVARDDAPGYFDARFHARSVDGAGSPERAAAEIRVADGPEARHLSNEHDVPTGDYATQPLRQRLAAALVPTWKKGIKQTLPDFMIPSAFVLLDAIPISAHGKVERSALPAPAELSETEVPYAAPRSAAEKTLSEIWSELLGVESVGIHHSFFALGGDSIQTIQAIARARQRGLNLTVEQLFRNQTIAELAGELQTVPPIAAAQSPGATAEEGRRTHFADDVDLPASVQVEDVYPASPMQAYMLDRLENHPEAGLYSLFVVFSLRGPLDVSVLQRAWQSVLERHPALRTTFAKGRSGGYMQIVHAHAELPIDEHDWRHVPPAEFEAKLWTYILAGRARPYSLDQCPQMRAAVFRAKDDLDWYAFPFNYVQRDGWSTMVVMNEVLAFSTAYANGQQLVLDRASSPRQHIERLLEVQRQDGGATEDFWRNKLRGFRERTNLIDRMGGLNGEAPEPTFAKQHIVFDANLSERLGALAREEKLTINAFVHAAWATLLATYTGREDVLYGAIVSARSAQIPGIEGMVGLLNNILPVRPPPPSPFDTLRAWLQAMQADFLELRRYDHTRIEDARAWSELPEGSPFFESYIAIENLPGTKDLIPGESFMICPVQLDFPLRIEFYPGVRLALVVHYYRRYFRDDAVTRIIHDFERTLAILANGLDQSPRALSAR</sequence>
<dbReference type="EMBL" id="CP089984">
    <property type="protein sequence ID" value="WXB19588.1"/>
    <property type="molecule type" value="Genomic_DNA"/>
</dbReference>
<keyword evidence="3" id="KW-0597">Phosphoprotein</keyword>
<keyword evidence="2" id="KW-0596">Phosphopantetheine</keyword>
<dbReference type="PROSITE" id="PS50075">
    <property type="entry name" value="CARRIER"/>
    <property type="match status" value="1"/>
</dbReference>
<dbReference type="NCBIfam" id="TIGR01733">
    <property type="entry name" value="AA-adenyl-dom"/>
    <property type="match status" value="1"/>
</dbReference>
<evidence type="ECO:0000256" key="4">
    <source>
        <dbReference type="SAM" id="MobiDB-lite"/>
    </source>
</evidence>
<keyword evidence="7" id="KW-1185">Reference proteome</keyword>
<dbReference type="CDD" id="cd19531">
    <property type="entry name" value="LCL_NRPS-like"/>
    <property type="match status" value="1"/>
</dbReference>
<feature type="region of interest" description="Disordered" evidence="4">
    <location>
        <begin position="1223"/>
        <end position="1243"/>
    </location>
</feature>
<feature type="region of interest" description="Disordered" evidence="4">
    <location>
        <begin position="26"/>
        <end position="55"/>
    </location>
</feature>
<dbReference type="Gene3D" id="3.30.559.30">
    <property type="entry name" value="Nonribosomal peptide synthetase, condensation domain"/>
    <property type="match status" value="2"/>
</dbReference>
<dbReference type="RefSeq" id="WP_394829193.1">
    <property type="nucleotide sequence ID" value="NZ_CP089984.1"/>
</dbReference>
<dbReference type="InterPro" id="IPR020845">
    <property type="entry name" value="AMP-binding_CS"/>
</dbReference>
<gene>
    <name evidence="6" type="ORF">LZC94_20470</name>
</gene>
<dbReference type="SUPFAM" id="SSF47336">
    <property type="entry name" value="ACP-like"/>
    <property type="match status" value="1"/>
</dbReference>
<dbReference type="Gene3D" id="3.40.50.150">
    <property type="entry name" value="Vaccinia Virus protein VP39"/>
    <property type="match status" value="1"/>
</dbReference>
<evidence type="ECO:0000256" key="2">
    <source>
        <dbReference type="ARBA" id="ARBA00022450"/>
    </source>
</evidence>
<organism evidence="6 7">
    <name type="scientific">Pendulispora albinea</name>
    <dbReference type="NCBI Taxonomy" id="2741071"/>
    <lineage>
        <taxon>Bacteria</taxon>
        <taxon>Pseudomonadati</taxon>
        <taxon>Myxococcota</taxon>
        <taxon>Myxococcia</taxon>
        <taxon>Myxococcales</taxon>
        <taxon>Sorangiineae</taxon>
        <taxon>Pendulisporaceae</taxon>
        <taxon>Pendulispora</taxon>
    </lineage>
</organism>
<dbReference type="InterPro" id="IPR010071">
    <property type="entry name" value="AA_adenyl_dom"/>
</dbReference>
<accession>A0ABZ2MAR1</accession>
<evidence type="ECO:0000256" key="3">
    <source>
        <dbReference type="ARBA" id="ARBA00022553"/>
    </source>
</evidence>
<dbReference type="PROSITE" id="PS00012">
    <property type="entry name" value="PHOSPHOPANTETHEINE"/>
    <property type="match status" value="1"/>
</dbReference>
<evidence type="ECO:0000313" key="6">
    <source>
        <dbReference type="EMBL" id="WXB19588.1"/>
    </source>
</evidence>
<dbReference type="Pfam" id="PF00550">
    <property type="entry name" value="PP-binding"/>
    <property type="match status" value="1"/>
</dbReference>
<dbReference type="InterPro" id="IPR001242">
    <property type="entry name" value="Condensation_dom"/>
</dbReference>
<dbReference type="Gene3D" id="2.30.38.10">
    <property type="entry name" value="Luciferase, Domain 3"/>
    <property type="match status" value="1"/>
</dbReference>
<evidence type="ECO:0000313" key="7">
    <source>
        <dbReference type="Proteomes" id="UP001370348"/>
    </source>
</evidence>
<dbReference type="CDD" id="cd17646">
    <property type="entry name" value="A_NRPS_AB3403-like"/>
    <property type="match status" value="1"/>
</dbReference>
<dbReference type="SUPFAM" id="SSF52777">
    <property type="entry name" value="CoA-dependent acyltransferases"/>
    <property type="match status" value="4"/>
</dbReference>
<dbReference type="Proteomes" id="UP001370348">
    <property type="component" value="Chromosome"/>
</dbReference>
<proteinExistence type="predicted"/>
<dbReference type="PANTHER" id="PTHR45527:SF1">
    <property type="entry name" value="FATTY ACID SYNTHASE"/>
    <property type="match status" value="1"/>
</dbReference>
<dbReference type="PROSITE" id="PS00455">
    <property type="entry name" value="AMP_BINDING"/>
    <property type="match status" value="1"/>
</dbReference>
<dbReference type="InterPro" id="IPR045851">
    <property type="entry name" value="AMP-bd_C_sf"/>
</dbReference>
<dbReference type="InterPro" id="IPR036736">
    <property type="entry name" value="ACP-like_sf"/>
</dbReference>
<dbReference type="Pfam" id="PF00501">
    <property type="entry name" value="AMP-binding"/>
    <property type="match status" value="1"/>
</dbReference>
<dbReference type="SUPFAM" id="SSF53335">
    <property type="entry name" value="S-adenosyl-L-methionine-dependent methyltransferases"/>
    <property type="match status" value="1"/>
</dbReference>
<dbReference type="Gene3D" id="1.10.1200.10">
    <property type="entry name" value="ACP-like"/>
    <property type="match status" value="1"/>
</dbReference>
<dbReference type="InterPro" id="IPR029063">
    <property type="entry name" value="SAM-dependent_MTases_sf"/>
</dbReference>